<dbReference type="AlphaFoldDB" id="A0A9Q9ZZB9"/>
<protein>
    <submittedName>
        <fullName evidence="2">Leucine-rich repeat-containing protein 74B-like</fullName>
    </submittedName>
</protein>
<dbReference type="KEGG" id="ccar:109075009"/>
<name>A0A9Q9ZZB9_CYPCA</name>
<evidence type="ECO:0000313" key="2">
    <source>
        <dbReference type="RefSeq" id="XP_042579383.1"/>
    </source>
</evidence>
<dbReference type="PROSITE" id="PS51450">
    <property type="entry name" value="LRR"/>
    <property type="match status" value="1"/>
</dbReference>
<dbReference type="GeneID" id="109075009"/>
<dbReference type="Proteomes" id="UP001155660">
    <property type="component" value="Chromosome B5"/>
</dbReference>
<dbReference type="RefSeq" id="XP_042579383.1">
    <property type="nucleotide sequence ID" value="XM_042723449.1"/>
</dbReference>
<reference evidence="2" key="1">
    <citation type="submission" date="2025-08" db="UniProtKB">
        <authorList>
            <consortium name="RefSeq"/>
        </authorList>
    </citation>
    <scope>IDENTIFICATION</scope>
    <source>
        <tissue evidence="2">Muscle</tissue>
    </source>
</reference>
<feature type="compositionally biased region" description="Polar residues" evidence="1">
    <location>
        <begin position="73"/>
        <end position="83"/>
    </location>
</feature>
<dbReference type="OrthoDB" id="76105at2759"/>
<gene>
    <name evidence="2" type="primary">LOC109075009</name>
</gene>
<dbReference type="InterPro" id="IPR052394">
    <property type="entry name" value="LRR-containing"/>
</dbReference>
<accession>A0A9Q9ZZB9</accession>
<proteinExistence type="predicted"/>
<sequence length="462" mass="50454">MVLGKKVTKERILPSVCEDDGDEGGKEEDLGGITSSPISRPRSLYSRGTPVGTYSNIATPHHKPSGIILRVSRSPSQHQNTRMGLQDEDRMDEEDKVDEGGGIHPGDGQQQEEECVISDEDFDTDLELDRFHRLDNPECIALLATVTGRASKQPPARSAPCQGARVFHDLLLGTESLWPFCLGNNMSHVLSTICEIKWIGGMGGLAAIADMLKEDFVHHSFPEIDLSENRMGEYGARALSSMLLENSTLFSLNLSGNHLDERAARHLSPALIGNQKLQHLDLSHNRFGDIAGEILGAAIAENTAMKSLNLAWNCIRGKGAIAFAKGLEGNIFLRTLDLSYNGLGKEGAVALEEALKHNNTLEDLNISNNRIPLEGAIHLALGLKMNTTLRILKMSRNPMQSAGCFAILKSVQANPETAVEFLEFSDICVDQEFEDLFESTKETLPNLQVKHGGKINAALKKS</sequence>
<dbReference type="SMART" id="SM00368">
    <property type="entry name" value="LRR_RI"/>
    <property type="match status" value="7"/>
</dbReference>
<dbReference type="InterPro" id="IPR001611">
    <property type="entry name" value="Leu-rich_rpt"/>
</dbReference>
<dbReference type="PANTHER" id="PTHR24114:SF37">
    <property type="entry name" value="LEUCINE-RICH REPEAT-CONTAINING PROTEIN 74B"/>
    <property type="match status" value="1"/>
</dbReference>
<dbReference type="PANTHER" id="PTHR24114">
    <property type="entry name" value="LEUCINE RICH REPEAT FAMILY PROTEIN"/>
    <property type="match status" value="1"/>
</dbReference>
<dbReference type="Pfam" id="PF13516">
    <property type="entry name" value="LRR_6"/>
    <property type="match status" value="5"/>
</dbReference>
<feature type="region of interest" description="Disordered" evidence="1">
    <location>
        <begin position="1"/>
        <end position="112"/>
    </location>
</feature>
<evidence type="ECO:0000256" key="1">
    <source>
        <dbReference type="SAM" id="MobiDB-lite"/>
    </source>
</evidence>
<organism evidence="2">
    <name type="scientific">Cyprinus carpio</name>
    <name type="common">Common carp</name>
    <dbReference type="NCBI Taxonomy" id="7962"/>
    <lineage>
        <taxon>Eukaryota</taxon>
        <taxon>Metazoa</taxon>
        <taxon>Chordata</taxon>
        <taxon>Craniata</taxon>
        <taxon>Vertebrata</taxon>
        <taxon>Euteleostomi</taxon>
        <taxon>Actinopterygii</taxon>
        <taxon>Neopterygii</taxon>
        <taxon>Teleostei</taxon>
        <taxon>Ostariophysi</taxon>
        <taxon>Cypriniformes</taxon>
        <taxon>Cyprinidae</taxon>
        <taxon>Cyprininae</taxon>
        <taxon>Cyprinus</taxon>
    </lineage>
</organism>